<feature type="region of interest" description="Disordered" evidence="1">
    <location>
        <begin position="1"/>
        <end position="48"/>
    </location>
</feature>
<evidence type="ECO:0000313" key="2">
    <source>
        <dbReference type="EMBL" id="CAL5225370.1"/>
    </source>
</evidence>
<organism evidence="2 3">
    <name type="scientific">Coccomyxa viridis</name>
    <dbReference type="NCBI Taxonomy" id="1274662"/>
    <lineage>
        <taxon>Eukaryota</taxon>
        <taxon>Viridiplantae</taxon>
        <taxon>Chlorophyta</taxon>
        <taxon>core chlorophytes</taxon>
        <taxon>Trebouxiophyceae</taxon>
        <taxon>Trebouxiophyceae incertae sedis</taxon>
        <taxon>Coccomyxaceae</taxon>
        <taxon>Coccomyxa</taxon>
    </lineage>
</organism>
<evidence type="ECO:0000256" key="1">
    <source>
        <dbReference type="SAM" id="MobiDB-lite"/>
    </source>
</evidence>
<dbReference type="InterPro" id="IPR027968">
    <property type="entry name" value="JHY"/>
</dbReference>
<accession>A0ABP1FZR5</accession>
<dbReference type="Proteomes" id="UP001497392">
    <property type="component" value="Unassembled WGS sequence"/>
</dbReference>
<gene>
    <name evidence="2" type="primary">g8175</name>
    <name evidence="2" type="ORF">VP750_LOCUS7029</name>
</gene>
<proteinExistence type="predicted"/>
<keyword evidence="3" id="KW-1185">Reference proteome</keyword>
<feature type="compositionally biased region" description="Low complexity" evidence="1">
    <location>
        <begin position="15"/>
        <end position="27"/>
    </location>
</feature>
<evidence type="ECO:0000313" key="3">
    <source>
        <dbReference type="Proteomes" id="UP001497392"/>
    </source>
</evidence>
<reference evidence="2 3" key="1">
    <citation type="submission" date="2024-06" db="EMBL/GenBank/DDBJ databases">
        <authorList>
            <person name="Kraege A."/>
            <person name="Thomma B."/>
        </authorList>
    </citation>
    <scope>NUCLEOTIDE SEQUENCE [LARGE SCALE GENOMIC DNA]</scope>
</reference>
<sequence length="212" mass="23873">MQCRASTSPERSRSANRGSRASRTSSSSERRQAHSARRYLAAHGYQPHTLEEFRAQGYDAKRERYWTLGTLGADVDTEELQRKREKAERIKHLSQNIREQNQALAEGSPGRHGQSTRATPPHHSPASTRERMQEYARNVQKAAIHNRPPSPQRLRGAQQEASDKCLGASGDQPCNMEALIELEALHMQQQQQVEEMRKQLEDGLEGLGIAAV</sequence>
<protein>
    <submittedName>
        <fullName evidence="2">G8175 protein</fullName>
    </submittedName>
</protein>
<name>A0ABP1FZR5_9CHLO</name>
<dbReference type="Pfam" id="PF15261">
    <property type="entry name" value="JHY"/>
    <property type="match status" value="1"/>
</dbReference>
<feature type="region of interest" description="Disordered" evidence="1">
    <location>
        <begin position="102"/>
        <end position="166"/>
    </location>
</feature>
<dbReference type="EMBL" id="CAXHTA020000012">
    <property type="protein sequence ID" value="CAL5225370.1"/>
    <property type="molecule type" value="Genomic_DNA"/>
</dbReference>
<comment type="caution">
    <text evidence="2">The sequence shown here is derived from an EMBL/GenBank/DDBJ whole genome shotgun (WGS) entry which is preliminary data.</text>
</comment>